<gene>
    <name evidence="2" type="ORF">C8P68_103392</name>
</gene>
<feature type="transmembrane region" description="Helical" evidence="1">
    <location>
        <begin position="88"/>
        <end position="111"/>
    </location>
</feature>
<feature type="transmembrane region" description="Helical" evidence="1">
    <location>
        <begin position="117"/>
        <end position="136"/>
    </location>
</feature>
<evidence type="ECO:0008006" key="4">
    <source>
        <dbReference type="Google" id="ProtNLM"/>
    </source>
</evidence>
<feature type="transmembrane region" description="Helical" evidence="1">
    <location>
        <begin position="56"/>
        <end position="76"/>
    </location>
</feature>
<keyword evidence="1" id="KW-0472">Membrane</keyword>
<name>A0A2T5JBI5_9SPHI</name>
<proteinExistence type="predicted"/>
<keyword evidence="3" id="KW-1185">Reference proteome</keyword>
<feature type="transmembrane region" description="Helical" evidence="1">
    <location>
        <begin position="29"/>
        <end position="50"/>
    </location>
</feature>
<comment type="caution">
    <text evidence="2">The sequence shown here is derived from an EMBL/GenBank/DDBJ whole genome shotgun (WGS) entry which is preliminary data.</text>
</comment>
<feature type="transmembrane region" description="Helical" evidence="1">
    <location>
        <begin position="148"/>
        <end position="168"/>
    </location>
</feature>
<organism evidence="2 3">
    <name type="scientific">Mucilaginibacter yixingensis</name>
    <dbReference type="NCBI Taxonomy" id="1295612"/>
    <lineage>
        <taxon>Bacteria</taxon>
        <taxon>Pseudomonadati</taxon>
        <taxon>Bacteroidota</taxon>
        <taxon>Sphingobacteriia</taxon>
        <taxon>Sphingobacteriales</taxon>
        <taxon>Sphingobacteriaceae</taxon>
        <taxon>Mucilaginibacter</taxon>
    </lineage>
</organism>
<evidence type="ECO:0000313" key="2">
    <source>
        <dbReference type="EMBL" id="PTQ98231.1"/>
    </source>
</evidence>
<dbReference type="Proteomes" id="UP000244168">
    <property type="component" value="Unassembled WGS sequence"/>
</dbReference>
<reference evidence="2 3" key="1">
    <citation type="submission" date="2018-04" db="EMBL/GenBank/DDBJ databases">
        <title>Genomic Encyclopedia of Archaeal and Bacterial Type Strains, Phase II (KMG-II): from individual species to whole genera.</title>
        <authorList>
            <person name="Goeker M."/>
        </authorList>
    </citation>
    <scope>NUCLEOTIDE SEQUENCE [LARGE SCALE GENOMIC DNA]</scope>
    <source>
        <strain evidence="2 3">DSM 26809</strain>
    </source>
</reference>
<evidence type="ECO:0000256" key="1">
    <source>
        <dbReference type="SAM" id="Phobius"/>
    </source>
</evidence>
<evidence type="ECO:0000313" key="3">
    <source>
        <dbReference type="Proteomes" id="UP000244168"/>
    </source>
</evidence>
<feature type="transmembrane region" description="Helical" evidence="1">
    <location>
        <begin position="6"/>
        <end position="22"/>
    </location>
</feature>
<protein>
    <recommendedName>
        <fullName evidence="4">YhhN-like protein</fullName>
    </recommendedName>
</protein>
<accession>A0A2T5JBI5</accession>
<sequence length="219" mass="26278">MWLYDSFTYVAFITGLIACCYYRPFYFRLIVILLGITLFNEQVFTVYLIGRLHIHLNIAYNLFSLIDMGIWCYIFFRIYAGRRVQKLILPLTVVIFAYSFVELCFFKGWHVLHVDSFRVYESFIILLAIIYLYEILKKEYYNLTVDPVFWMCAACILYHSILILTFTLRLDAEYWHFTDAKKVFFFLQLITDASYYLLLCCMFISGIILSRRESSFRKL</sequence>
<dbReference type="EMBL" id="QAOQ01000003">
    <property type="protein sequence ID" value="PTQ98231.1"/>
    <property type="molecule type" value="Genomic_DNA"/>
</dbReference>
<dbReference type="AlphaFoldDB" id="A0A2T5JBI5"/>
<feature type="transmembrane region" description="Helical" evidence="1">
    <location>
        <begin position="183"/>
        <end position="209"/>
    </location>
</feature>
<dbReference type="RefSeq" id="WP_107828406.1">
    <property type="nucleotide sequence ID" value="NZ_CP160205.1"/>
</dbReference>
<keyword evidence="1" id="KW-0812">Transmembrane</keyword>
<keyword evidence="1" id="KW-1133">Transmembrane helix</keyword>